<reference evidence="8 10" key="2">
    <citation type="submission" date="2017-02" db="EMBL/GenBank/DDBJ databases">
        <authorList>
            <person name="Peterson S.W."/>
        </authorList>
    </citation>
    <scope>NUCLEOTIDE SEQUENCE [LARGE SCALE GENOMIC DNA]</scope>
    <source>
        <strain evidence="8 10">DSM 9653</strain>
    </source>
</reference>
<dbReference type="InterPro" id="IPR006140">
    <property type="entry name" value="D-isomer_DH_NAD-bd"/>
</dbReference>
<evidence type="ECO:0000259" key="6">
    <source>
        <dbReference type="Pfam" id="PF02826"/>
    </source>
</evidence>
<dbReference type="EMBL" id="LMAR01000050">
    <property type="protein sequence ID" value="KQK29349.1"/>
    <property type="molecule type" value="Genomic_DNA"/>
</dbReference>
<evidence type="ECO:0000256" key="3">
    <source>
        <dbReference type="ARBA" id="ARBA00023027"/>
    </source>
</evidence>
<dbReference type="PANTHER" id="PTHR42789:SF1">
    <property type="entry name" value="D-ISOMER SPECIFIC 2-HYDROXYACID DEHYDROGENASE FAMILY PROTEIN (AFU_ORTHOLOGUE AFUA_6G10090)"/>
    <property type="match status" value="1"/>
</dbReference>
<dbReference type="InterPro" id="IPR006139">
    <property type="entry name" value="D-isomer_2_OHA_DH_cat_dom"/>
</dbReference>
<sequence length="310" mass="32959">MTDIVITEFIDEAAIAGLRARYTVHYDPELYAHPDEMARLFADVPAVIVRNQTQVRGKVLEAAKALKVIGRLGVGLDNLDMETCAARGIRVFPATGANSLSVVEYVIGTTMTLLRGAYFANAAMLAGEFPKTRLIGREVAGKLMGLVGFGAIARDVARHARAIGMEVAAYHPRLPADDPAWSGVRRLELEELLAQADVVSLHVPLTSETRGMIDARAFARMKPDAILINTARGGIADDAALVAALKAGKLGGAAIDVYEQEPLGKDAAKVFTGAPNLILTPHIAGNTVESNARVSGLVAEKVMAALEERI</sequence>
<evidence type="ECO:0000313" key="8">
    <source>
        <dbReference type="EMBL" id="SKC03935.1"/>
    </source>
</evidence>
<dbReference type="GO" id="GO:0051287">
    <property type="term" value="F:NAD binding"/>
    <property type="evidence" value="ECO:0007669"/>
    <property type="project" value="InterPro"/>
</dbReference>
<dbReference type="Proteomes" id="UP000051562">
    <property type="component" value="Unassembled WGS sequence"/>
</dbReference>
<proteinExistence type="inferred from homology"/>
<keyword evidence="3" id="KW-0520">NAD</keyword>
<dbReference type="SUPFAM" id="SSF51735">
    <property type="entry name" value="NAD(P)-binding Rossmann-fold domains"/>
    <property type="match status" value="1"/>
</dbReference>
<accession>A0A0Q3I3Q8</accession>
<dbReference type="SUPFAM" id="SSF52283">
    <property type="entry name" value="Formate/glycerate dehydrogenase catalytic domain-like"/>
    <property type="match status" value="1"/>
</dbReference>
<dbReference type="PROSITE" id="PS00670">
    <property type="entry name" value="D_2_HYDROXYACID_DH_2"/>
    <property type="match status" value="1"/>
</dbReference>
<dbReference type="GO" id="GO:0047545">
    <property type="term" value="F:(S)-2-hydroxyglutarate dehydrogenase activity"/>
    <property type="evidence" value="ECO:0007669"/>
    <property type="project" value="UniProtKB-ARBA"/>
</dbReference>
<keyword evidence="2 4" id="KW-0560">Oxidoreductase</keyword>
<feature type="domain" description="D-isomer specific 2-hydroxyacid dehydrogenase NAD-binding" evidence="6">
    <location>
        <begin position="108"/>
        <end position="284"/>
    </location>
</feature>
<evidence type="ECO:0000313" key="10">
    <source>
        <dbReference type="Proteomes" id="UP000190130"/>
    </source>
</evidence>
<dbReference type="InterPro" id="IPR050857">
    <property type="entry name" value="D-2-hydroxyacid_DH"/>
</dbReference>
<gene>
    <name evidence="7" type="ORF">ARD30_18140</name>
    <name evidence="8" type="ORF">SAMN05660750_03824</name>
</gene>
<keyword evidence="9" id="KW-1185">Reference proteome</keyword>
<dbReference type="OrthoDB" id="9793626at2"/>
<dbReference type="GO" id="GO:0006564">
    <property type="term" value="P:L-serine biosynthetic process"/>
    <property type="evidence" value="ECO:0007669"/>
    <property type="project" value="UniProtKB-ARBA"/>
</dbReference>
<dbReference type="InterPro" id="IPR029753">
    <property type="entry name" value="D-isomer_DH_CS"/>
</dbReference>
<dbReference type="InterPro" id="IPR036291">
    <property type="entry name" value="NAD(P)-bd_dom_sf"/>
</dbReference>
<comment type="similarity">
    <text evidence="1 4">Belongs to the D-isomer specific 2-hydroxyacid dehydrogenase family.</text>
</comment>
<dbReference type="RefSeq" id="WP_055729338.1">
    <property type="nucleotide sequence ID" value="NZ_FUYX01000011.1"/>
</dbReference>
<dbReference type="Pfam" id="PF02826">
    <property type="entry name" value="2-Hacid_dh_C"/>
    <property type="match status" value="1"/>
</dbReference>
<feature type="domain" description="D-isomer specific 2-hydroxyacid dehydrogenase catalytic" evidence="5">
    <location>
        <begin position="4"/>
        <end position="308"/>
    </location>
</feature>
<dbReference type="AlphaFoldDB" id="A0A0Q3I3Q8"/>
<reference evidence="7 9" key="1">
    <citation type="submission" date="2015-10" db="EMBL/GenBank/DDBJ databases">
        <title>Draft genome of Bosea thiooxidans.</title>
        <authorList>
            <person name="Wang X."/>
        </authorList>
    </citation>
    <scope>NUCLEOTIDE SEQUENCE [LARGE SCALE GENOMIC DNA]</scope>
    <source>
        <strain evidence="7 9">CGMCC 9174</strain>
    </source>
</reference>
<evidence type="ECO:0000259" key="5">
    <source>
        <dbReference type="Pfam" id="PF00389"/>
    </source>
</evidence>
<evidence type="ECO:0000313" key="7">
    <source>
        <dbReference type="EMBL" id="KQK29349.1"/>
    </source>
</evidence>
<dbReference type="Proteomes" id="UP000190130">
    <property type="component" value="Unassembled WGS sequence"/>
</dbReference>
<dbReference type="EMBL" id="FUYX01000011">
    <property type="protein sequence ID" value="SKC03935.1"/>
    <property type="molecule type" value="Genomic_DNA"/>
</dbReference>
<evidence type="ECO:0000313" key="9">
    <source>
        <dbReference type="Proteomes" id="UP000051562"/>
    </source>
</evidence>
<dbReference type="FunFam" id="3.40.50.720:FF:000041">
    <property type="entry name" value="D-3-phosphoglycerate dehydrogenase"/>
    <property type="match status" value="1"/>
</dbReference>
<protein>
    <submittedName>
        <fullName evidence="8">(S)-sulfolactate dehydrogenase</fullName>
    </submittedName>
    <submittedName>
        <fullName evidence="7">3-phosphoglycerate dehydrogenase</fullName>
    </submittedName>
</protein>
<name>A0A0Q3I3Q8_9HYPH</name>
<dbReference type="CDD" id="cd12173">
    <property type="entry name" value="PGDH_4"/>
    <property type="match status" value="1"/>
</dbReference>
<dbReference type="STRING" id="53254.SAMN05660750_03824"/>
<dbReference type="Pfam" id="PF00389">
    <property type="entry name" value="2-Hacid_dh"/>
    <property type="match status" value="1"/>
</dbReference>
<organism evidence="7 9">
    <name type="scientific">Bosea thiooxidans</name>
    <dbReference type="NCBI Taxonomy" id="53254"/>
    <lineage>
        <taxon>Bacteria</taxon>
        <taxon>Pseudomonadati</taxon>
        <taxon>Pseudomonadota</taxon>
        <taxon>Alphaproteobacteria</taxon>
        <taxon>Hyphomicrobiales</taxon>
        <taxon>Boseaceae</taxon>
        <taxon>Bosea</taxon>
    </lineage>
</organism>
<evidence type="ECO:0000256" key="4">
    <source>
        <dbReference type="RuleBase" id="RU003719"/>
    </source>
</evidence>
<dbReference type="Gene3D" id="3.40.50.720">
    <property type="entry name" value="NAD(P)-binding Rossmann-like Domain"/>
    <property type="match status" value="2"/>
</dbReference>
<evidence type="ECO:0000256" key="2">
    <source>
        <dbReference type="ARBA" id="ARBA00023002"/>
    </source>
</evidence>
<dbReference type="PANTHER" id="PTHR42789">
    <property type="entry name" value="D-ISOMER SPECIFIC 2-HYDROXYACID DEHYDROGENASE FAMILY PROTEIN (AFU_ORTHOLOGUE AFUA_6G10090)"/>
    <property type="match status" value="1"/>
</dbReference>
<dbReference type="GO" id="GO:0004617">
    <property type="term" value="F:phosphoglycerate dehydrogenase activity"/>
    <property type="evidence" value="ECO:0007669"/>
    <property type="project" value="UniProtKB-ARBA"/>
</dbReference>
<evidence type="ECO:0000256" key="1">
    <source>
        <dbReference type="ARBA" id="ARBA00005854"/>
    </source>
</evidence>